<accession>M2R9G1</accession>
<dbReference type="Proteomes" id="UP000016930">
    <property type="component" value="Unassembled WGS sequence"/>
</dbReference>
<evidence type="ECO:0000313" key="2">
    <source>
        <dbReference type="Proteomes" id="UP000016930"/>
    </source>
</evidence>
<organism evidence="1 2">
    <name type="scientific">Ceriporiopsis subvermispora (strain B)</name>
    <name type="common">White-rot fungus</name>
    <name type="synonym">Gelatoporia subvermispora</name>
    <dbReference type="NCBI Taxonomy" id="914234"/>
    <lineage>
        <taxon>Eukaryota</taxon>
        <taxon>Fungi</taxon>
        <taxon>Dikarya</taxon>
        <taxon>Basidiomycota</taxon>
        <taxon>Agaricomycotina</taxon>
        <taxon>Agaricomycetes</taxon>
        <taxon>Polyporales</taxon>
        <taxon>Gelatoporiaceae</taxon>
        <taxon>Gelatoporia</taxon>
    </lineage>
</organism>
<gene>
    <name evidence="1" type="ORF">CERSUDRAFT_96990</name>
</gene>
<dbReference type="STRING" id="914234.M2R9G1"/>
<dbReference type="OrthoDB" id="2756395at2759"/>
<reference evidence="1 2" key="1">
    <citation type="journal article" date="2012" name="Proc. Natl. Acad. Sci. U.S.A.">
        <title>Comparative genomics of Ceriporiopsis subvermispora and Phanerochaete chrysosporium provide insight into selective ligninolysis.</title>
        <authorList>
            <person name="Fernandez-Fueyo E."/>
            <person name="Ruiz-Duenas F.J."/>
            <person name="Ferreira P."/>
            <person name="Floudas D."/>
            <person name="Hibbett D.S."/>
            <person name="Canessa P."/>
            <person name="Larrondo L.F."/>
            <person name="James T.Y."/>
            <person name="Seelenfreund D."/>
            <person name="Lobos S."/>
            <person name="Polanco R."/>
            <person name="Tello M."/>
            <person name="Honda Y."/>
            <person name="Watanabe T."/>
            <person name="Watanabe T."/>
            <person name="Ryu J.S."/>
            <person name="Kubicek C.P."/>
            <person name="Schmoll M."/>
            <person name="Gaskell J."/>
            <person name="Hammel K.E."/>
            <person name="St John F.J."/>
            <person name="Vanden Wymelenberg A."/>
            <person name="Sabat G."/>
            <person name="Splinter BonDurant S."/>
            <person name="Syed K."/>
            <person name="Yadav J.S."/>
            <person name="Doddapaneni H."/>
            <person name="Subramanian V."/>
            <person name="Lavin J.L."/>
            <person name="Oguiza J.A."/>
            <person name="Perez G."/>
            <person name="Pisabarro A.G."/>
            <person name="Ramirez L."/>
            <person name="Santoyo F."/>
            <person name="Master E."/>
            <person name="Coutinho P.M."/>
            <person name="Henrissat B."/>
            <person name="Lombard V."/>
            <person name="Magnuson J.K."/>
            <person name="Kuees U."/>
            <person name="Hori C."/>
            <person name="Igarashi K."/>
            <person name="Samejima M."/>
            <person name="Held B.W."/>
            <person name="Barry K.W."/>
            <person name="LaButti K.M."/>
            <person name="Lapidus A."/>
            <person name="Lindquist E.A."/>
            <person name="Lucas S.M."/>
            <person name="Riley R."/>
            <person name="Salamov A.A."/>
            <person name="Hoffmeister D."/>
            <person name="Schwenk D."/>
            <person name="Hadar Y."/>
            <person name="Yarden O."/>
            <person name="de Vries R.P."/>
            <person name="Wiebenga A."/>
            <person name="Stenlid J."/>
            <person name="Eastwood D."/>
            <person name="Grigoriev I.V."/>
            <person name="Berka R.M."/>
            <person name="Blanchette R.A."/>
            <person name="Kersten P."/>
            <person name="Martinez A.T."/>
            <person name="Vicuna R."/>
            <person name="Cullen D."/>
        </authorList>
    </citation>
    <scope>NUCLEOTIDE SEQUENCE [LARGE SCALE GENOMIC DNA]</scope>
    <source>
        <strain evidence="1 2">B</strain>
    </source>
</reference>
<sequence length="409" mass="44897">MGPSNGAIPNPGASHGSYADNLFHIGFGLPLWHPHPLKTGDVMIGDVGFVRHGAFHKLFNAATPTDSDLASSDVTLAGTDVPTPLGVAIGNSELCVETVSPVVLCDPGSSPDAGVDARGGIFLTTKGPSGSVLVIPDGARRVYLDPESIHDVITLIRQHHRAWHARASNFDRTTSASHTLVFVTGYVHSAQWSAATFDRASASSRMTYSPSNDMLSPRFTTDTTDTHLHYHSQMSPGTAGDPLFSERWPPPAWTASEETLRSPDVEHVLFLHVLKIRFRSGTCDSDDRVQDSDYIDILLSYIFKNSNAHAAAARDKDIYTLCKSRPFPTRHEFVQLLKDESPKIDVDETGLGMLAPRKEHSLTAALLTRMRASRARFNKELDHSLRRERSPTNATANWNALESFYRGFR</sequence>
<name>M2R9G1_CERS8</name>
<dbReference type="EMBL" id="KB445801">
    <property type="protein sequence ID" value="EMD35077.1"/>
    <property type="molecule type" value="Genomic_DNA"/>
</dbReference>
<keyword evidence="2" id="KW-1185">Reference proteome</keyword>
<dbReference type="HOGENOM" id="CLU_021108_0_1_1"/>
<proteinExistence type="predicted"/>
<evidence type="ECO:0000313" key="1">
    <source>
        <dbReference type="EMBL" id="EMD35077.1"/>
    </source>
</evidence>
<dbReference type="AlphaFoldDB" id="M2R9G1"/>
<protein>
    <submittedName>
        <fullName evidence="1">Uncharacterized protein</fullName>
    </submittedName>
</protein>